<dbReference type="RefSeq" id="WP_377487518.1">
    <property type="nucleotide sequence ID" value="NZ_JBHUOX010000014.1"/>
</dbReference>
<dbReference type="Pfam" id="PF13646">
    <property type="entry name" value="HEAT_2"/>
    <property type="match status" value="1"/>
</dbReference>
<dbReference type="SUPFAM" id="SSF48371">
    <property type="entry name" value="ARM repeat"/>
    <property type="match status" value="1"/>
</dbReference>
<keyword evidence="2" id="KW-1185">Reference proteome</keyword>
<gene>
    <name evidence="1" type="ORF">ACFS7Z_17945</name>
</gene>
<organism evidence="1 2">
    <name type="scientific">Pontibacter toksunensis</name>
    <dbReference type="NCBI Taxonomy" id="1332631"/>
    <lineage>
        <taxon>Bacteria</taxon>
        <taxon>Pseudomonadati</taxon>
        <taxon>Bacteroidota</taxon>
        <taxon>Cytophagia</taxon>
        <taxon>Cytophagales</taxon>
        <taxon>Hymenobacteraceae</taxon>
        <taxon>Pontibacter</taxon>
    </lineage>
</organism>
<dbReference type="InterPro" id="IPR011989">
    <property type="entry name" value="ARM-like"/>
</dbReference>
<dbReference type="Proteomes" id="UP001597641">
    <property type="component" value="Unassembled WGS sequence"/>
</dbReference>
<dbReference type="EMBL" id="JBHUOX010000014">
    <property type="protein sequence ID" value="MFD3002259.1"/>
    <property type="molecule type" value="Genomic_DNA"/>
</dbReference>
<evidence type="ECO:0000313" key="2">
    <source>
        <dbReference type="Proteomes" id="UP001597641"/>
    </source>
</evidence>
<comment type="caution">
    <text evidence="1">The sequence shown here is derived from an EMBL/GenBank/DDBJ whole genome shotgun (WGS) entry which is preliminary data.</text>
</comment>
<name>A0ABW6BZ34_9BACT</name>
<evidence type="ECO:0000313" key="1">
    <source>
        <dbReference type="EMBL" id="MFD3002259.1"/>
    </source>
</evidence>
<sequence length="265" mass="30273">MKWDNIETLLQKYYDGETTVAEEKHLKEYFRQEQQLPKHLQPHAAQFQYYAHQQEEQLDKFLADEWLFEKIEAQQTPEQGKQLFFPVMQQAATYWRVAASILLMAGAFWAGTSYMKSSSTEQQTPEIAALRQEVQEMKQVLAAGATAGYSASDRIKVVSQEFGAAPEDDEVINLLITTMNSDPNVNVRLAASEALYRYKDNAQVRNAFIRSLPMQTDPLMQITLIDMLVNLKEKKALEQLQKLAEKENVLPIVKNKAEEGIGILI</sequence>
<dbReference type="Gene3D" id="1.25.10.10">
    <property type="entry name" value="Leucine-rich Repeat Variant"/>
    <property type="match status" value="1"/>
</dbReference>
<protein>
    <submittedName>
        <fullName evidence="1">HEAT repeat domain-containing protein</fullName>
    </submittedName>
</protein>
<reference evidence="2" key="1">
    <citation type="journal article" date="2019" name="Int. J. Syst. Evol. Microbiol.">
        <title>The Global Catalogue of Microorganisms (GCM) 10K type strain sequencing project: providing services to taxonomists for standard genome sequencing and annotation.</title>
        <authorList>
            <consortium name="The Broad Institute Genomics Platform"/>
            <consortium name="The Broad Institute Genome Sequencing Center for Infectious Disease"/>
            <person name="Wu L."/>
            <person name="Ma J."/>
        </authorList>
    </citation>
    <scope>NUCLEOTIDE SEQUENCE [LARGE SCALE GENOMIC DNA]</scope>
    <source>
        <strain evidence="2">KCTC 23984</strain>
    </source>
</reference>
<accession>A0ABW6BZ34</accession>
<dbReference type="InterPro" id="IPR016024">
    <property type="entry name" value="ARM-type_fold"/>
</dbReference>
<proteinExistence type="predicted"/>